<dbReference type="GO" id="GO:0005737">
    <property type="term" value="C:cytoplasm"/>
    <property type="evidence" value="ECO:0007669"/>
    <property type="project" value="TreeGrafter"/>
</dbReference>
<dbReference type="Proteomes" id="UP000189580">
    <property type="component" value="Chromosome b"/>
</dbReference>
<organism evidence="2 3">
    <name type="scientific">Sugiyamaella lignohabitans</name>
    <dbReference type="NCBI Taxonomy" id="796027"/>
    <lineage>
        <taxon>Eukaryota</taxon>
        <taxon>Fungi</taxon>
        <taxon>Dikarya</taxon>
        <taxon>Ascomycota</taxon>
        <taxon>Saccharomycotina</taxon>
        <taxon>Dipodascomycetes</taxon>
        <taxon>Dipodascales</taxon>
        <taxon>Trichomonascaceae</taxon>
        <taxon>Sugiyamaella</taxon>
    </lineage>
</organism>
<evidence type="ECO:0000313" key="3">
    <source>
        <dbReference type="Proteomes" id="UP000189580"/>
    </source>
</evidence>
<keyword evidence="3" id="KW-1185">Reference proteome</keyword>
<dbReference type="EMBL" id="CP014503">
    <property type="protein sequence ID" value="ANB14585.1"/>
    <property type="molecule type" value="Genomic_DNA"/>
</dbReference>
<name>A0A167EXT2_9ASCO</name>
<dbReference type="GO" id="GO:0016853">
    <property type="term" value="F:isomerase activity"/>
    <property type="evidence" value="ECO:0007669"/>
    <property type="project" value="TreeGrafter"/>
</dbReference>
<dbReference type="OrthoDB" id="75169at2759"/>
<feature type="active site" evidence="1">
    <location>
        <position position="50"/>
    </location>
</feature>
<dbReference type="SUPFAM" id="SSF54506">
    <property type="entry name" value="Diaminopimelate epimerase-like"/>
    <property type="match status" value="1"/>
</dbReference>
<evidence type="ECO:0000256" key="1">
    <source>
        <dbReference type="PIRSR" id="PIRSR016184-1"/>
    </source>
</evidence>
<dbReference type="PANTHER" id="PTHR13774:SF32">
    <property type="entry name" value="ANTISENSE-ENHANCING SEQUENCE 1"/>
    <property type="match status" value="1"/>
</dbReference>
<dbReference type="InterPro" id="IPR003719">
    <property type="entry name" value="Phenazine_PhzF-like"/>
</dbReference>
<protein>
    <submittedName>
        <fullName evidence="2">Yhi9p</fullName>
    </submittedName>
</protein>
<dbReference type="KEGG" id="slb:AWJ20_2185"/>
<reference evidence="2 3" key="1">
    <citation type="submission" date="2016-02" db="EMBL/GenBank/DDBJ databases">
        <title>Complete genome sequence and transcriptome regulation of the pentose utilising yeast Sugiyamaella lignohabitans.</title>
        <authorList>
            <person name="Bellasio M."/>
            <person name="Peymann A."/>
            <person name="Valli M."/>
            <person name="Sipitzky M."/>
            <person name="Graf A."/>
            <person name="Sauer M."/>
            <person name="Marx H."/>
            <person name="Mattanovich D."/>
        </authorList>
    </citation>
    <scope>NUCLEOTIDE SEQUENCE [LARGE SCALE GENOMIC DNA]</scope>
    <source>
        <strain evidence="2 3">CBS 10342</strain>
    </source>
</reference>
<dbReference type="PIRSF" id="PIRSF016184">
    <property type="entry name" value="PhzC_PhzF"/>
    <property type="match status" value="1"/>
</dbReference>
<dbReference type="Gene3D" id="3.10.310.10">
    <property type="entry name" value="Diaminopimelate Epimerase, Chain A, domain 1"/>
    <property type="match status" value="2"/>
</dbReference>
<dbReference type="PANTHER" id="PTHR13774">
    <property type="entry name" value="PHENAZINE BIOSYNTHESIS PROTEIN"/>
    <property type="match status" value="1"/>
</dbReference>
<gene>
    <name evidence="2" type="primary">YHI9</name>
    <name evidence="2" type="ORF">AWJ20_2185</name>
</gene>
<proteinExistence type="predicted"/>
<sequence>MTTAPFTTVDVFSDTRFLGNQLAIVELAGENTDLSTDNLQQIAREFNYSETIYIYPPSTANTYPVRIFTPDTELPFAGHPTIGAADHVIGLVTAGTSSATLVPPAGPIPVQKSSDGVVRAHIPHNVHFHKATAKDLPDPVGFSSDPVIAEAERNAPLFSIVKGLSFALIRLPSVEVLSRVKMSSTPLNLAPLLDHEWNSGFVGQLYYVLEDEHTVRARMILLDQFEDPATGSANSALGAYLALTTGKNQNIQVTQGVEIGRRSVIGVEVELDGDKINTLILSGKTVKVTKGDIIVSADKL</sequence>
<dbReference type="AlphaFoldDB" id="A0A167EXT2"/>
<dbReference type="GeneID" id="30034068"/>
<accession>A0A167EXT2</accession>
<dbReference type="NCBIfam" id="TIGR00654">
    <property type="entry name" value="PhzF_family"/>
    <property type="match status" value="1"/>
</dbReference>
<dbReference type="Pfam" id="PF02567">
    <property type="entry name" value="PhzC-PhzF"/>
    <property type="match status" value="1"/>
</dbReference>
<evidence type="ECO:0000313" key="2">
    <source>
        <dbReference type="EMBL" id="ANB14585.1"/>
    </source>
</evidence>
<dbReference type="RefSeq" id="XP_018737062.1">
    <property type="nucleotide sequence ID" value="XM_018879115.1"/>
</dbReference>